<dbReference type="Gene3D" id="3.30.565.10">
    <property type="entry name" value="Histidine kinase-like ATPase, C-terminal domain"/>
    <property type="match status" value="1"/>
</dbReference>
<dbReference type="PANTHER" id="PTHR43156:SF2">
    <property type="entry name" value="STAGE II SPORULATION PROTEIN E"/>
    <property type="match status" value="1"/>
</dbReference>
<dbReference type="Pfam" id="PF07228">
    <property type="entry name" value="SpoIIE"/>
    <property type="match status" value="1"/>
</dbReference>
<keyword evidence="2" id="KW-0597">Phosphoprotein</keyword>
<dbReference type="SMART" id="SM00331">
    <property type="entry name" value="PP2C_SIG"/>
    <property type="match status" value="1"/>
</dbReference>
<dbReference type="InterPro" id="IPR011006">
    <property type="entry name" value="CheY-like_superfamily"/>
</dbReference>
<dbReference type="EMBL" id="CP154858">
    <property type="protein sequence ID" value="XDT72502.1"/>
    <property type="molecule type" value="Genomic_DNA"/>
</dbReference>
<dbReference type="Gene3D" id="3.60.40.10">
    <property type="entry name" value="PPM-type phosphatase domain"/>
    <property type="match status" value="1"/>
</dbReference>
<accession>A0AB39UW06</accession>
<keyword evidence="1" id="KW-0378">Hydrolase</keyword>
<dbReference type="InterPro" id="IPR001932">
    <property type="entry name" value="PPM-type_phosphatase-like_dom"/>
</dbReference>
<dbReference type="PROSITE" id="PS50110">
    <property type="entry name" value="RESPONSE_REGULATORY"/>
    <property type="match status" value="1"/>
</dbReference>
<dbReference type="CDD" id="cd16936">
    <property type="entry name" value="HATPase_RsbW-like"/>
    <property type="match status" value="1"/>
</dbReference>
<dbReference type="Pfam" id="PF00072">
    <property type="entry name" value="Response_reg"/>
    <property type="match status" value="1"/>
</dbReference>
<feature type="modified residue" description="4-aspartylphosphate" evidence="2">
    <location>
        <position position="53"/>
    </location>
</feature>
<dbReference type="GO" id="GO:0016791">
    <property type="term" value="F:phosphatase activity"/>
    <property type="evidence" value="ECO:0007669"/>
    <property type="project" value="TreeGrafter"/>
</dbReference>
<dbReference type="SMART" id="SM00448">
    <property type="entry name" value="REC"/>
    <property type="match status" value="1"/>
</dbReference>
<dbReference type="RefSeq" id="WP_369601508.1">
    <property type="nucleotide sequence ID" value="NZ_CP154858.1"/>
</dbReference>
<dbReference type="AlphaFoldDB" id="A0AB39UW06"/>
<dbReference type="SUPFAM" id="SSF81606">
    <property type="entry name" value="PP2C-like"/>
    <property type="match status" value="1"/>
</dbReference>
<dbReference type="PANTHER" id="PTHR43156">
    <property type="entry name" value="STAGE II SPORULATION PROTEIN E-RELATED"/>
    <property type="match status" value="1"/>
</dbReference>
<evidence type="ECO:0000259" key="3">
    <source>
        <dbReference type="PROSITE" id="PS50110"/>
    </source>
</evidence>
<dbReference type="CDD" id="cd17546">
    <property type="entry name" value="REC_hyHK_CKI1_RcsC-like"/>
    <property type="match status" value="1"/>
</dbReference>
<dbReference type="GO" id="GO:0000160">
    <property type="term" value="P:phosphorelay signal transduction system"/>
    <property type="evidence" value="ECO:0007669"/>
    <property type="project" value="InterPro"/>
</dbReference>
<proteinExistence type="predicted"/>
<protein>
    <submittedName>
        <fullName evidence="4">Fused response regulator/phosphatase</fullName>
    </submittedName>
</protein>
<gene>
    <name evidence="4" type="ORF">AAIA72_00505</name>
</gene>
<evidence type="ECO:0000256" key="1">
    <source>
        <dbReference type="ARBA" id="ARBA00022801"/>
    </source>
</evidence>
<dbReference type="InterPro" id="IPR001789">
    <property type="entry name" value="Sig_transdc_resp-reg_receiver"/>
</dbReference>
<dbReference type="InterPro" id="IPR036890">
    <property type="entry name" value="HATPase_C_sf"/>
</dbReference>
<sequence>MTLRVLVVDDQVHIREVMKLFVEDAGMTCLLAASGEEALQRVAEDDPDVVLMDVVMPGMDGLETTRRIKAMSPIHRPVIFMTGLSEDKALTECLACGGDDFVTKDVDPVTLTARIRAHGRTRALALEAHAQKEELADLNRAMESEMALAGHVIERVSAPSATDIPGVTCFTRSMTGFNGDLVLSAKRPLGGWYVFVGDFTGHGLPASVGALPASQVFFAMTAKQFPASDIAREMNRALVHALPDFMFCAAAVAEMLEDGRTIRLWHGGLPDIVWRRQDGSRTLVESRHMPLGILSVEQFDASTQDLVLGMGDQLLLMTDGLIETSDASGEMYGMERLCAALPADSWTLDDVLGPWQAFVGSERRQDDVSLAIVTAMPQAPVIPEALPRQAQAPWDMQYHWTADALREHPDPVTAMVDLIPLPWCFSQHKGNIKVILTELFSNALEHGLLGLDSALKASEEGMVQYYEARERRLAELRHGKITVRLTLAEDNGRPVLMIRQSDTGRGFDTNGLKLDDAAARLDRGDAFGRGLLLVAALCSQLAFADGGRTVKAIYPLM</sequence>
<dbReference type="InterPro" id="IPR036457">
    <property type="entry name" value="PPM-type-like_dom_sf"/>
</dbReference>
<dbReference type="Gene3D" id="3.40.50.2300">
    <property type="match status" value="1"/>
</dbReference>
<dbReference type="SUPFAM" id="SSF52172">
    <property type="entry name" value="CheY-like"/>
    <property type="match status" value="1"/>
</dbReference>
<dbReference type="SUPFAM" id="SSF55874">
    <property type="entry name" value="ATPase domain of HSP90 chaperone/DNA topoisomerase II/histidine kinase"/>
    <property type="match status" value="1"/>
</dbReference>
<reference evidence="4" key="1">
    <citation type="submission" date="2024-05" db="EMBL/GenBank/DDBJ databases">
        <title>Genome sequencing of novel strain.</title>
        <authorList>
            <person name="Ganbat D."/>
            <person name="Ganbat S."/>
            <person name="Lee S.-J."/>
        </authorList>
    </citation>
    <scope>NUCLEOTIDE SEQUENCE</scope>
    <source>
        <strain evidence="4">SMD15-11</strain>
    </source>
</reference>
<organism evidence="4">
    <name type="scientific">Thermohahella caldifontis</name>
    <dbReference type="NCBI Taxonomy" id="3142973"/>
    <lineage>
        <taxon>Bacteria</taxon>
        <taxon>Pseudomonadati</taxon>
        <taxon>Pseudomonadota</taxon>
        <taxon>Gammaproteobacteria</taxon>
        <taxon>Oceanospirillales</taxon>
        <taxon>Hahellaceae</taxon>
        <taxon>Thermohahella</taxon>
    </lineage>
</organism>
<dbReference type="KEGG" id="tcd:AAIA72_00505"/>
<evidence type="ECO:0000313" key="4">
    <source>
        <dbReference type="EMBL" id="XDT72502.1"/>
    </source>
</evidence>
<dbReference type="InterPro" id="IPR052016">
    <property type="entry name" value="Bact_Sigma-Reg"/>
</dbReference>
<evidence type="ECO:0000256" key="2">
    <source>
        <dbReference type="PROSITE-ProRule" id="PRU00169"/>
    </source>
</evidence>
<feature type="domain" description="Response regulatory" evidence="3">
    <location>
        <begin position="4"/>
        <end position="119"/>
    </location>
</feature>
<name>A0AB39UW06_9GAMM</name>